<dbReference type="InterPro" id="IPR039708">
    <property type="entry name" value="MT1774/Rv1733c-like"/>
</dbReference>
<comment type="caution">
    <text evidence="2">The sequence shown here is derived from an EMBL/GenBank/DDBJ whole genome shotgun (WGS) entry which is preliminary data.</text>
</comment>
<organism evidence="2 3">
    <name type="scientific">Mycolicibacterium gadium</name>
    <name type="common">Mycobacterium gadium</name>
    <dbReference type="NCBI Taxonomy" id="1794"/>
    <lineage>
        <taxon>Bacteria</taxon>
        <taxon>Bacillati</taxon>
        <taxon>Actinomycetota</taxon>
        <taxon>Actinomycetes</taxon>
        <taxon>Mycobacteriales</taxon>
        <taxon>Mycobacteriaceae</taxon>
        <taxon>Mycolicibacterium</taxon>
    </lineage>
</organism>
<proteinExistence type="predicted"/>
<feature type="transmembrane region" description="Helical" evidence="1">
    <location>
        <begin position="49"/>
        <end position="71"/>
    </location>
</feature>
<evidence type="ECO:0000256" key="1">
    <source>
        <dbReference type="SAM" id="Phobius"/>
    </source>
</evidence>
<evidence type="ECO:0000313" key="3">
    <source>
        <dbReference type="Proteomes" id="UP001154266"/>
    </source>
</evidence>
<sequence length="211" mass="22433">MTVPRPRDRAMSVHTPADEGMESFTVRLPRWSAFRMLRRNPLVRTSDRIEALVVALAVAVSLLAVPVAGAVGTAVHDSRRDVYIQQHQTRQLVAATITADAAAQNNARTNTTMMAARWSAAGAEHSGAVTAQSATKPGDQVSIWVDDKGALTDAPTSTSRAGIDAVTAALFMWAGVTAAAAILSAGTRAAVDRIRAARWQRAIDTLLRDGH</sequence>
<dbReference type="Proteomes" id="UP001154266">
    <property type="component" value="Unassembled WGS sequence"/>
</dbReference>
<dbReference type="PANTHER" id="PTHR42305">
    <property type="entry name" value="MEMBRANE PROTEIN RV1733C-RELATED"/>
    <property type="match status" value="1"/>
</dbReference>
<protein>
    <recommendedName>
        <fullName evidence="4">Transmembrane protein</fullName>
    </recommendedName>
</protein>
<keyword evidence="1" id="KW-0472">Membrane</keyword>
<keyword evidence="3" id="KW-1185">Reference proteome</keyword>
<keyword evidence="1" id="KW-1133">Transmembrane helix</keyword>
<dbReference type="RefSeq" id="WP_278219912.1">
    <property type="nucleotide sequence ID" value="NZ_JAKZMO010000003.1"/>
</dbReference>
<gene>
    <name evidence="2" type="ORF">MNO81_04210</name>
</gene>
<feature type="transmembrane region" description="Helical" evidence="1">
    <location>
        <begin position="170"/>
        <end position="191"/>
    </location>
</feature>
<keyword evidence="1" id="KW-0812">Transmembrane</keyword>
<evidence type="ECO:0000313" key="2">
    <source>
        <dbReference type="EMBL" id="MDG5481996.1"/>
    </source>
</evidence>
<reference evidence="2" key="1">
    <citation type="journal article" date="2023" name="Environ. Microbiol.">
        <title>The 2-methylpropene degradation pathway in Mycobacteriaceae family strains.</title>
        <authorList>
            <person name="Helbich S."/>
            <person name="Barrantes I."/>
            <person name="Dos Anjos Borges L.G."/>
            <person name="Pieper D.H."/>
            <person name="Vainshtein Y."/>
            <person name="Sohn K."/>
            <person name="Engesser K.H."/>
        </authorList>
    </citation>
    <scope>NUCLEOTIDE SEQUENCE</scope>
    <source>
        <strain evidence="2">IBE100</strain>
    </source>
</reference>
<dbReference type="EMBL" id="JAKZMO010000003">
    <property type="protein sequence ID" value="MDG5481996.1"/>
    <property type="molecule type" value="Genomic_DNA"/>
</dbReference>
<name>A0ABT6GKY3_MYCGU</name>
<evidence type="ECO:0008006" key="4">
    <source>
        <dbReference type="Google" id="ProtNLM"/>
    </source>
</evidence>
<accession>A0ABT6GKY3</accession>
<dbReference type="PANTHER" id="PTHR42305:SF1">
    <property type="entry name" value="MEMBRANE PROTEIN RV1733C-RELATED"/>
    <property type="match status" value="1"/>
</dbReference>